<keyword evidence="3" id="KW-1185">Reference proteome</keyword>
<dbReference type="Proteomes" id="UP000051952">
    <property type="component" value="Unassembled WGS sequence"/>
</dbReference>
<proteinExistence type="predicted"/>
<dbReference type="EMBL" id="CYKH01001867">
    <property type="protein sequence ID" value="CUG90820.1"/>
    <property type="molecule type" value="Genomic_DNA"/>
</dbReference>
<feature type="transmembrane region" description="Helical" evidence="1">
    <location>
        <begin position="91"/>
        <end position="112"/>
    </location>
</feature>
<keyword evidence="1 2" id="KW-0812">Transmembrane</keyword>
<reference evidence="3" key="1">
    <citation type="submission" date="2015-09" db="EMBL/GenBank/DDBJ databases">
        <authorList>
            <consortium name="Pathogen Informatics"/>
        </authorList>
    </citation>
    <scope>NUCLEOTIDE SEQUENCE [LARGE SCALE GENOMIC DNA]</scope>
    <source>
        <strain evidence="3">Lake Konstanz</strain>
    </source>
</reference>
<organism evidence="2 3">
    <name type="scientific">Bodo saltans</name>
    <name type="common">Flagellated protozoan</name>
    <dbReference type="NCBI Taxonomy" id="75058"/>
    <lineage>
        <taxon>Eukaryota</taxon>
        <taxon>Discoba</taxon>
        <taxon>Euglenozoa</taxon>
        <taxon>Kinetoplastea</taxon>
        <taxon>Metakinetoplastina</taxon>
        <taxon>Eubodonida</taxon>
        <taxon>Bodonidae</taxon>
        <taxon>Bodo</taxon>
    </lineage>
</organism>
<gene>
    <name evidence="2" type="ORF">BSAL_02170</name>
</gene>
<dbReference type="VEuPathDB" id="TriTrypDB:BSAL_02170"/>
<evidence type="ECO:0000256" key="1">
    <source>
        <dbReference type="SAM" id="Phobius"/>
    </source>
</evidence>
<evidence type="ECO:0000313" key="3">
    <source>
        <dbReference type="Proteomes" id="UP000051952"/>
    </source>
</evidence>
<protein>
    <submittedName>
        <fullName evidence="2">Transmembrane protein, putative</fullName>
    </submittedName>
</protein>
<feature type="transmembrane region" description="Helical" evidence="1">
    <location>
        <begin position="132"/>
        <end position="151"/>
    </location>
</feature>
<keyword evidence="1" id="KW-0472">Membrane</keyword>
<evidence type="ECO:0000313" key="2">
    <source>
        <dbReference type="EMBL" id="CUG90820.1"/>
    </source>
</evidence>
<name>A0A0S4JH72_BODSA</name>
<dbReference type="AlphaFoldDB" id="A0A0S4JH72"/>
<keyword evidence="1" id="KW-1133">Transmembrane helix</keyword>
<sequence length="152" mass="17102">MTFSHTLQIAERKLKKKKHCVLNIALRRETSVNSSDPLSVVRFLVATISESSAATSAFVWEWGRCHCFYFCQPFWHPPPNVVMSLLRGVKWFHFFPFSFPTNGAHVCVWHYLVPSSVVVFLRYPCGCVVPVAHFSFLGALSVISLSVAGAIL</sequence>
<accession>A0A0S4JH72</accession>